<dbReference type="InterPro" id="IPR001452">
    <property type="entry name" value="SH3_domain"/>
</dbReference>
<dbReference type="PANTHER" id="PTHR12552:SF1">
    <property type="entry name" value="RHO GTPASE-ACTIVATING PROTEIN GRAF"/>
    <property type="match status" value="1"/>
</dbReference>
<dbReference type="PROSITE" id="PS50238">
    <property type="entry name" value="RHOGAP"/>
    <property type="match status" value="1"/>
</dbReference>
<feature type="domain" description="Rho-GAP" evidence="5">
    <location>
        <begin position="174"/>
        <end position="346"/>
    </location>
</feature>
<dbReference type="Gene3D" id="1.20.1270.60">
    <property type="entry name" value="Arfaptin homology (AH) domain/BAR domain"/>
    <property type="match status" value="1"/>
</dbReference>
<dbReference type="Proteomes" id="UP000887565">
    <property type="component" value="Unplaced"/>
</dbReference>
<dbReference type="FunFam" id="2.30.30.40:FF:000055">
    <property type="entry name" value="rho GTPase-activating protein 26 isoform X1"/>
    <property type="match status" value="1"/>
</dbReference>
<dbReference type="InterPro" id="IPR008936">
    <property type="entry name" value="Rho_GTPase_activation_prot"/>
</dbReference>
<feature type="region of interest" description="Disordered" evidence="3">
    <location>
        <begin position="423"/>
        <end position="461"/>
    </location>
</feature>
<evidence type="ECO:0000256" key="3">
    <source>
        <dbReference type="SAM" id="MobiDB-lite"/>
    </source>
</evidence>
<sequence>MISIKNLKLIQQDEKKKFEKSSVKFYQSLEKHLHLSTVRRTDFKEADAALEMEQRHFYQASLDYVFVLQSVQELMKIDFVETISSFLYSWFTFYHVGHVLHEDFKPYLDNVQKRVQKAKDSFLATQQETEELKGNDALTLQALSEDDRKVWLDALDGKEPVYSPSSGPPKNYETTLNDIGFDFIKLCLTAIEDKGLSEQGLYRNCGVTSKVQRLLQIGIDRKQFEKLNLDDDREWEIKTITSSIKTFFSQFVNAAKLDNQQERLEHIHYYVHKLPSDHFKMLKLLVDHLRIVSENSHDNFMTIANLAVCFGPTLMRPKEETVASMMDIKFCNIVVEVLIENNDQIFCSQPVGVCTPKPPKPAHSISISEENGSNLSLAQSASVSGYSPSNRSDSHESIGFSGNTGVSNPTYATTIHSKLRPTTVYNSTGELRPNDRSSYDSLTSANSSHAPKSPSPNLSQNCKIKKKSTRIRRVKTLYECIAEHESELSFLPGQILTNVYPSKEPGWLMGTLNGKTGMVPENYVENLP</sequence>
<protein>
    <submittedName>
        <fullName evidence="7">Rho GTPase-activating protein 26</fullName>
    </submittedName>
</protein>
<evidence type="ECO:0000313" key="7">
    <source>
        <dbReference type="WBParaSite" id="nRc.2.0.1.t01154-RA"/>
    </source>
</evidence>
<evidence type="ECO:0000256" key="2">
    <source>
        <dbReference type="PROSITE-ProRule" id="PRU00192"/>
    </source>
</evidence>
<dbReference type="SUPFAM" id="SSF103657">
    <property type="entry name" value="BAR/IMD domain-like"/>
    <property type="match status" value="1"/>
</dbReference>
<dbReference type="SUPFAM" id="SSF50044">
    <property type="entry name" value="SH3-domain"/>
    <property type="match status" value="1"/>
</dbReference>
<dbReference type="Pfam" id="PF00620">
    <property type="entry name" value="RhoGAP"/>
    <property type="match status" value="1"/>
</dbReference>
<dbReference type="PROSITE" id="PS50002">
    <property type="entry name" value="SH3"/>
    <property type="match status" value="1"/>
</dbReference>
<feature type="region of interest" description="Disordered" evidence="3">
    <location>
        <begin position="378"/>
        <end position="405"/>
    </location>
</feature>
<keyword evidence="6" id="KW-1185">Reference proteome</keyword>
<dbReference type="Gene3D" id="2.30.30.40">
    <property type="entry name" value="SH3 Domains"/>
    <property type="match status" value="1"/>
</dbReference>
<dbReference type="CDD" id="cd11882">
    <property type="entry name" value="SH3_GRAF-like"/>
    <property type="match status" value="1"/>
</dbReference>
<dbReference type="Pfam" id="PF14604">
    <property type="entry name" value="SH3_9"/>
    <property type="match status" value="1"/>
</dbReference>
<proteinExistence type="predicted"/>
<keyword evidence="1 2" id="KW-0728">SH3 domain</keyword>
<evidence type="ECO:0000256" key="1">
    <source>
        <dbReference type="ARBA" id="ARBA00022443"/>
    </source>
</evidence>
<dbReference type="Pfam" id="PF16746">
    <property type="entry name" value="BAR_3"/>
    <property type="match status" value="1"/>
</dbReference>
<dbReference type="GO" id="GO:0005096">
    <property type="term" value="F:GTPase activator activity"/>
    <property type="evidence" value="ECO:0007669"/>
    <property type="project" value="InterPro"/>
</dbReference>
<dbReference type="WBParaSite" id="nRc.2.0.1.t01154-RA">
    <property type="protein sequence ID" value="nRc.2.0.1.t01154-RA"/>
    <property type="gene ID" value="nRc.2.0.1.g01154"/>
</dbReference>
<dbReference type="SUPFAM" id="SSF48350">
    <property type="entry name" value="GTPase activation domain, GAP"/>
    <property type="match status" value="1"/>
</dbReference>
<evidence type="ECO:0000259" key="5">
    <source>
        <dbReference type="PROSITE" id="PS50238"/>
    </source>
</evidence>
<dbReference type="GO" id="GO:0005737">
    <property type="term" value="C:cytoplasm"/>
    <property type="evidence" value="ECO:0007669"/>
    <property type="project" value="InterPro"/>
</dbReference>
<organism evidence="6 7">
    <name type="scientific">Romanomermis culicivorax</name>
    <name type="common">Nematode worm</name>
    <dbReference type="NCBI Taxonomy" id="13658"/>
    <lineage>
        <taxon>Eukaryota</taxon>
        <taxon>Metazoa</taxon>
        <taxon>Ecdysozoa</taxon>
        <taxon>Nematoda</taxon>
        <taxon>Enoplea</taxon>
        <taxon>Dorylaimia</taxon>
        <taxon>Mermithida</taxon>
        <taxon>Mermithoidea</taxon>
        <taxon>Mermithidae</taxon>
        <taxon>Romanomermis</taxon>
    </lineage>
</organism>
<reference evidence="7" key="1">
    <citation type="submission" date="2022-11" db="UniProtKB">
        <authorList>
            <consortium name="WormBaseParasite"/>
        </authorList>
    </citation>
    <scope>IDENTIFICATION</scope>
</reference>
<dbReference type="InterPro" id="IPR027267">
    <property type="entry name" value="AH/BAR_dom_sf"/>
</dbReference>
<name>A0A915HI90_ROMCU</name>
<dbReference type="OMA" id="SVWTRHY"/>
<dbReference type="AlphaFoldDB" id="A0A915HI90"/>
<dbReference type="GO" id="GO:0007165">
    <property type="term" value="P:signal transduction"/>
    <property type="evidence" value="ECO:0007669"/>
    <property type="project" value="InterPro"/>
</dbReference>
<dbReference type="Gene3D" id="1.10.555.10">
    <property type="entry name" value="Rho GTPase activation protein"/>
    <property type="match status" value="1"/>
</dbReference>
<evidence type="ECO:0000313" key="6">
    <source>
        <dbReference type="Proteomes" id="UP000887565"/>
    </source>
</evidence>
<evidence type="ECO:0000259" key="4">
    <source>
        <dbReference type="PROSITE" id="PS50002"/>
    </source>
</evidence>
<dbReference type="InterPro" id="IPR036028">
    <property type="entry name" value="SH3-like_dom_sf"/>
</dbReference>
<dbReference type="SMART" id="SM00326">
    <property type="entry name" value="SH3"/>
    <property type="match status" value="1"/>
</dbReference>
<dbReference type="InterPro" id="IPR047234">
    <property type="entry name" value="GRAF_fam"/>
</dbReference>
<feature type="compositionally biased region" description="Polar residues" evidence="3">
    <location>
        <begin position="439"/>
        <end position="461"/>
    </location>
</feature>
<dbReference type="PANTHER" id="PTHR12552">
    <property type="entry name" value="OLIGOPHRENIN 1"/>
    <property type="match status" value="1"/>
</dbReference>
<accession>A0A915HI90</accession>
<dbReference type="InterPro" id="IPR004148">
    <property type="entry name" value="BAR_dom"/>
</dbReference>
<dbReference type="SMART" id="SM00324">
    <property type="entry name" value="RhoGAP"/>
    <property type="match status" value="1"/>
</dbReference>
<feature type="domain" description="SH3" evidence="4">
    <location>
        <begin position="469"/>
        <end position="528"/>
    </location>
</feature>
<feature type="compositionally biased region" description="Polar residues" evidence="3">
    <location>
        <begin position="378"/>
        <end position="391"/>
    </location>
</feature>
<dbReference type="InterPro" id="IPR000198">
    <property type="entry name" value="RhoGAP_dom"/>
</dbReference>